<accession>A0A9J7MKA3</accession>
<sequence length="164" mass="18398">MPVGPLFSIQCEDVEGPVDILLPHVLHITNDAETDLADMRIVHVVDSEAQFLPVSEITSTHISTRFEKGSLFGPVMKKIAAKFYPRNGLCIVFGPRNVMPECQIHVYIASNAKLALQTLKDQEAEDDYIRWDHDQCVLQSGETYRLEVSVRNGEDVTMLTNPES</sequence>
<reference evidence="4" key="1">
    <citation type="journal article" date="2020" name="Nat. Ecol. Evol.">
        <title>Deeply conserved synteny resolves early events in vertebrate evolution.</title>
        <authorList>
            <person name="Simakov O."/>
            <person name="Marletaz F."/>
            <person name="Yue J.X."/>
            <person name="O'Connell B."/>
            <person name="Jenkins J."/>
            <person name="Brandt A."/>
            <person name="Calef R."/>
            <person name="Tung C.H."/>
            <person name="Huang T.K."/>
            <person name="Schmutz J."/>
            <person name="Satoh N."/>
            <person name="Yu J.K."/>
            <person name="Putnam N.H."/>
            <person name="Green R.E."/>
            <person name="Rokhsar D.S."/>
        </authorList>
    </citation>
    <scope>NUCLEOTIDE SEQUENCE [LARGE SCALE GENOMIC DNA]</scope>
    <source>
        <strain evidence="4">S238N-H82</strain>
    </source>
</reference>
<dbReference type="PROSITE" id="PS51830">
    <property type="entry name" value="FIIND"/>
    <property type="match status" value="1"/>
</dbReference>
<dbReference type="Pfam" id="PF13553">
    <property type="entry name" value="FIIND"/>
    <property type="match status" value="1"/>
</dbReference>
<keyword evidence="2" id="KW-0963">Cytoplasm</keyword>
<feature type="domain" description="FIIND" evidence="3">
    <location>
        <begin position="1"/>
        <end position="164"/>
    </location>
</feature>
<comment type="subcellular location">
    <subcellularLocation>
        <location evidence="1">Cytoplasm</location>
        <location evidence="1">Cytosol</location>
    </subcellularLocation>
</comment>
<dbReference type="KEGG" id="bfo:118411838"/>
<dbReference type="InterPro" id="IPR025307">
    <property type="entry name" value="FIIND_dom"/>
</dbReference>
<dbReference type="RefSeq" id="XP_035670219.1">
    <property type="nucleotide sequence ID" value="XM_035814326.1"/>
</dbReference>
<dbReference type="Proteomes" id="UP000001554">
    <property type="component" value="Chromosome 3"/>
</dbReference>
<gene>
    <name evidence="5" type="primary">LOC118411838</name>
</gene>
<keyword evidence="4" id="KW-1185">Reference proteome</keyword>
<evidence type="ECO:0000259" key="3">
    <source>
        <dbReference type="PROSITE" id="PS51830"/>
    </source>
</evidence>
<evidence type="ECO:0000256" key="2">
    <source>
        <dbReference type="ARBA" id="ARBA00022490"/>
    </source>
</evidence>
<name>A0A9J7MKA3_BRAFL</name>
<organism evidence="4 5">
    <name type="scientific">Branchiostoma floridae</name>
    <name type="common">Florida lancelet</name>
    <name type="synonym">Amphioxus</name>
    <dbReference type="NCBI Taxonomy" id="7739"/>
    <lineage>
        <taxon>Eukaryota</taxon>
        <taxon>Metazoa</taxon>
        <taxon>Chordata</taxon>
        <taxon>Cephalochordata</taxon>
        <taxon>Leptocardii</taxon>
        <taxon>Amphioxiformes</taxon>
        <taxon>Branchiostomatidae</taxon>
        <taxon>Branchiostoma</taxon>
    </lineage>
</organism>
<dbReference type="GO" id="GO:0005829">
    <property type="term" value="C:cytosol"/>
    <property type="evidence" value="ECO:0007669"/>
    <property type="project" value="UniProtKB-SubCell"/>
</dbReference>
<evidence type="ECO:0000313" key="4">
    <source>
        <dbReference type="Proteomes" id="UP000001554"/>
    </source>
</evidence>
<evidence type="ECO:0000256" key="1">
    <source>
        <dbReference type="ARBA" id="ARBA00004514"/>
    </source>
</evidence>
<proteinExistence type="predicted"/>
<reference evidence="5" key="2">
    <citation type="submission" date="2025-08" db="UniProtKB">
        <authorList>
            <consortium name="RefSeq"/>
        </authorList>
    </citation>
    <scope>IDENTIFICATION</scope>
    <source>
        <strain evidence="5">S238N-H82</strain>
        <tissue evidence="5">Testes</tissue>
    </source>
</reference>
<dbReference type="AlphaFoldDB" id="A0A9J7MKA3"/>
<evidence type="ECO:0000313" key="5">
    <source>
        <dbReference type="RefSeq" id="XP_035670219.1"/>
    </source>
</evidence>
<dbReference type="GeneID" id="118411838"/>
<protein>
    <submittedName>
        <fullName evidence="5">Uncharacterized protein LOC118411838</fullName>
    </submittedName>
</protein>